<organism evidence="7">
    <name type="scientific">Salmonella enterica</name>
    <name type="common">Salmonella choleraesuis</name>
    <dbReference type="NCBI Taxonomy" id="28901"/>
    <lineage>
        <taxon>Bacteria</taxon>
        <taxon>Pseudomonadati</taxon>
        <taxon>Pseudomonadota</taxon>
        <taxon>Gammaproteobacteria</taxon>
        <taxon>Enterobacterales</taxon>
        <taxon>Enterobacteriaceae</taxon>
        <taxon>Salmonella</taxon>
    </lineage>
</organism>
<evidence type="ECO:0000256" key="4">
    <source>
        <dbReference type="ARBA" id="ARBA00022759"/>
    </source>
</evidence>
<evidence type="ECO:0000256" key="2">
    <source>
        <dbReference type="ARBA" id="ARBA00022649"/>
    </source>
</evidence>
<comment type="similarity">
    <text evidence="1">Belongs to the YoeB family.</text>
</comment>
<dbReference type="RefSeq" id="WP_023218457.1">
    <property type="nucleotide sequence ID" value="NZ_CAIZAL010000007.1"/>
</dbReference>
<evidence type="ECO:0000256" key="1">
    <source>
        <dbReference type="ARBA" id="ARBA00008172"/>
    </source>
</evidence>
<evidence type="ECO:0000256" key="3">
    <source>
        <dbReference type="ARBA" id="ARBA00022722"/>
    </source>
</evidence>
<dbReference type="InterPro" id="IPR009614">
    <property type="entry name" value="YoeB_toxin"/>
</dbReference>
<dbReference type="EMBL" id="RSUZ01000008">
    <property type="protein sequence ID" value="MIV63212.1"/>
    <property type="molecule type" value="Genomic_DNA"/>
</dbReference>
<dbReference type="PANTHER" id="PTHR38039">
    <property type="entry name" value="TOXIN YOEB"/>
    <property type="match status" value="1"/>
</dbReference>
<dbReference type="AlphaFoldDB" id="A0A3V2R369"/>
<dbReference type="SUPFAM" id="SSF143011">
    <property type="entry name" value="RelE-like"/>
    <property type="match status" value="1"/>
</dbReference>
<dbReference type="GO" id="GO:0045892">
    <property type="term" value="P:negative regulation of DNA-templated transcription"/>
    <property type="evidence" value="ECO:0007669"/>
    <property type="project" value="TreeGrafter"/>
</dbReference>
<evidence type="ECO:0000256" key="5">
    <source>
        <dbReference type="ARBA" id="ARBA00022801"/>
    </source>
</evidence>
<keyword evidence="3" id="KW-0540">Nuclease</keyword>
<dbReference type="Proteomes" id="UP000885414">
    <property type="component" value="Unassembled WGS sequence"/>
</dbReference>
<evidence type="ECO:0000256" key="6">
    <source>
        <dbReference type="ARBA" id="ARBA00030388"/>
    </source>
</evidence>
<dbReference type="Gene3D" id="3.30.2310.20">
    <property type="entry name" value="RelE-like"/>
    <property type="match status" value="1"/>
</dbReference>
<dbReference type="InterPro" id="IPR035093">
    <property type="entry name" value="RelE/ParE_toxin_dom_sf"/>
</dbReference>
<comment type="caution">
    <text evidence="7">The sequence shown here is derived from an EMBL/GenBank/DDBJ whole genome shotgun (WGS) entry which is preliminary data.</text>
</comment>
<proteinExistence type="inferred from homology"/>
<keyword evidence="4" id="KW-0255">Endonuclease</keyword>
<gene>
    <name evidence="7" type="ORF">BA086_08895</name>
</gene>
<dbReference type="NCBIfam" id="TIGR02116">
    <property type="entry name" value="toxin_Txe_YoeB"/>
    <property type="match status" value="1"/>
</dbReference>
<accession>A0A3V2R369</accession>
<dbReference type="GO" id="GO:0004519">
    <property type="term" value="F:endonuclease activity"/>
    <property type="evidence" value="ECO:0007669"/>
    <property type="project" value="UniProtKB-KW"/>
</dbReference>
<dbReference type="PANTHER" id="PTHR38039:SF1">
    <property type="entry name" value="TOXIN YOEB"/>
    <property type="match status" value="1"/>
</dbReference>
<sequence length="86" mass="10203">MKVRISPQAKSDLQYWAETDPKTHNKVMELIKSAKESPFKGIGKPEALKHRKPLWSRRITKEHRLVYYVEQGDLYIVACRYHYTTI</sequence>
<dbReference type="Pfam" id="PF06769">
    <property type="entry name" value="YoeB_toxin"/>
    <property type="match status" value="1"/>
</dbReference>
<name>A0A3V2R369_SALER</name>
<keyword evidence="2" id="KW-1277">Toxin-antitoxin system</keyword>
<reference evidence="7" key="1">
    <citation type="submission" date="2018-07" db="EMBL/GenBank/DDBJ databases">
        <authorList>
            <consortium name="GenomeTrakr network: Whole genome sequencing for foodborne pathogen traceback"/>
        </authorList>
    </citation>
    <scope>NUCLEOTIDE SEQUENCE [LARGE SCALE GENOMIC DNA]</scope>
    <source>
        <strain evidence="7">FDA00010322</strain>
    </source>
</reference>
<keyword evidence="5" id="KW-0378">Hydrolase</keyword>
<protein>
    <recommendedName>
        <fullName evidence="6">Putative mRNA interferase YoeB</fullName>
    </recommendedName>
</protein>
<evidence type="ECO:0000313" key="7">
    <source>
        <dbReference type="EMBL" id="MIV63212.1"/>
    </source>
</evidence>
<dbReference type="GO" id="GO:0016787">
    <property type="term" value="F:hydrolase activity"/>
    <property type="evidence" value="ECO:0007669"/>
    <property type="project" value="UniProtKB-KW"/>
</dbReference>
<dbReference type="GO" id="GO:0006401">
    <property type="term" value="P:RNA catabolic process"/>
    <property type="evidence" value="ECO:0007669"/>
    <property type="project" value="InterPro"/>
</dbReference>